<dbReference type="HOGENOM" id="CLU_165782_1_0_1"/>
<dbReference type="PaxDb" id="29760-VIT_05s0077g01920.t01"/>
<gene>
    <name evidence="1" type="ordered locus">VIT_05s0077g01920</name>
</gene>
<dbReference type="InParanoid" id="F6H6X7"/>
<keyword evidence="2" id="KW-1185">Reference proteome</keyword>
<dbReference type="AlphaFoldDB" id="F6H6X7"/>
<evidence type="ECO:0000313" key="2">
    <source>
        <dbReference type="Proteomes" id="UP000009183"/>
    </source>
</evidence>
<dbReference type="EMBL" id="FN595246">
    <property type="protein sequence ID" value="CCB48019.1"/>
    <property type="molecule type" value="Genomic_DNA"/>
</dbReference>
<protein>
    <submittedName>
        <fullName evidence="1">Uncharacterized protein</fullName>
    </submittedName>
</protein>
<organism evidence="1 2">
    <name type="scientific">Vitis vinifera</name>
    <name type="common">Grape</name>
    <dbReference type="NCBI Taxonomy" id="29760"/>
    <lineage>
        <taxon>Eukaryota</taxon>
        <taxon>Viridiplantae</taxon>
        <taxon>Streptophyta</taxon>
        <taxon>Embryophyta</taxon>
        <taxon>Tracheophyta</taxon>
        <taxon>Spermatophyta</taxon>
        <taxon>Magnoliopsida</taxon>
        <taxon>eudicotyledons</taxon>
        <taxon>Gunneridae</taxon>
        <taxon>Pentapetalae</taxon>
        <taxon>rosids</taxon>
        <taxon>Vitales</taxon>
        <taxon>Vitaceae</taxon>
        <taxon>Viteae</taxon>
        <taxon>Vitis</taxon>
    </lineage>
</organism>
<sequence>MAPKGDPQLSEVGTEAFGLLEEILPSRYPPPQGPRQRQFQQEEAVLNNFEAAKKYGGMAFADPRKRKPVPVRKVYYYEVV</sequence>
<evidence type="ECO:0000313" key="1">
    <source>
        <dbReference type="EMBL" id="CCB48019.1"/>
    </source>
</evidence>
<proteinExistence type="predicted"/>
<accession>F6H6X7</accession>
<dbReference type="Proteomes" id="UP000009183">
    <property type="component" value="Chromosome 5"/>
</dbReference>
<name>F6H6X7_VITVI</name>
<reference evidence="2" key="1">
    <citation type="journal article" date="2007" name="Nature">
        <title>The grapevine genome sequence suggests ancestral hexaploidization in major angiosperm phyla.</title>
        <authorList>
            <consortium name="The French-Italian Public Consortium for Grapevine Genome Characterization."/>
            <person name="Jaillon O."/>
            <person name="Aury J.-M."/>
            <person name="Noel B."/>
            <person name="Policriti A."/>
            <person name="Clepet C."/>
            <person name="Casagrande A."/>
            <person name="Choisne N."/>
            <person name="Aubourg S."/>
            <person name="Vitulo N."/>
            <person name="Jubin C."/>
            <person name="Vezzi A."/>
            <person name="Legeai F."/>
            <person name="Hugueney P."/>
            <person name="Dasilva C."/>
            <person name="Horner D."/>
            <person name="Mica E."/>
            <person name="Jublot D."/>
            <person name="Poulain J."/>
            <person name="Bruyere C."/>
            <person name="Billault A."/>
            <person name="Segurens B."/>
            <person name="Gouyvenoux M."/>
            <person name="Ugarte E."/>
            <person name="Cattonaro F."/>
            <person name="Anthouard V."/>
            <person name="Vico V."/>
            <person name="Del Fabbro C."/>
            <person name="Alaux M."/>
            <person name="Di Gaspero G."/>
            <person name="Dumas V."/>
            <person name="Felice N."/>
            <person name="Paillard S."/>
            <person name="Juman I."/>
            <person name="Moroldo M."/>
            <person name="Scalabrin S."/>
            <person name="Canaguier A."/>
            <person name="Le Clainche I."/>
            <person name="Malacrida G."/>
            <person name="Durand E."/>
            <person name="Pesole G."/>
            <person name="Laucou V."/>
            <person name="Chatelet P."/>
            <person name="Merdinoglu D."/>
            <person name="Delledonne M."/>
            <person name="Pezzotti M."/>
            <person name="Lecharny A."/>
            <person name="Scarpelli C."/>
            <person name="Artiguenave F."/>
            <person name="Pe M.E."/>
            <person name="Valle G."/>
            <person name="Morgante M."/>
            <person name="Caboche M."/>
            <person name="Adam-Blondon A.-F."/>
            <person name="Weissenbach J."/>
            <person name="Quetier F."/>
            <person name="Wincker P."/>
        </authorList>
    </citation>
    <scope>NUCLEOTIDE SEQUENCE [LARGE SCALE GENOMIC DNA]</scope>
    <source>
        <strain evidence="2">cv. Pinot noir / PN40024</strain>
    </source>
</reference>